<dbReference type="OrthoDB" id="5242705at2759"/>
<dbReference type="Proteomes" id="UP000800093">
    <property type="component" value="Unassembled WGS sequence"/>
</dbReference>
<evidence type="ECO:0000313" key="3">
    <source>
        <dbReference type="Proteomes" id="UP000800093"/>
    </source>
</evidence>
<accession>A0A9P4N4Z8</accession>
<keyword evidence="1" id="KW-0472">Membrane</keyword>
<keyword evidence="1" id="KW-0812">Transmembrane</keyword>
<organism evidence="2 3">
    <name type="scientific">Lojkania enalia</name>
    <dbReference type="NCBI Taxonomy" id="147567"/>
    <lineage>
        <taxon>Eukaryota</taxon>
        <taxon>Fungi</taxon>
        <taxon>Dikarya</taxon>
        <taxon>Ascomycota</taxon>
        <taxon>Pezizomycotina</taxon>
        <taxon>Dothideomycetes</taxon>
        <taxon>Pleosporomycetidae</taxon>
        <taxon>Pleosporales</taxon>
        <taxon>Pleosporales incertae sedis</taxon>
        <taxon>Lojkania</taxon>
    </lineage>
</organism>
<evidence type="ECO:0000313" key="2">
    <source>
        <dbReference type="EMBL" id="KAF2265453.1"/>
    </source>
</evidence>
<dbReference type="AlphaFoldDB" id="A0A9P4N4Z8"/>
<name>A0A9P4N4Z8_9PLEO</name>
<comment type="caution">
    <text evidence="2">The sequence shown here is derived from an EMBL/GenBank/DDBJ whole genome shotgun (WGS) entry which is preliminary data.</text>
</comment>
<protein>
    <submittedName>
        <fullName evidence="2">Uncharacterized protein</fullName>
    </submittedName>
</protein>
<reference evidence="3" key="1">
    <citation type="journal article" date="2020" name="Stud. Mycol.">
        <title>101 Dothideomycetes genomes: A test case for predicting lifestyles and emergence of pathogens.</title>
        <authorList>
            <person name="Haridas S."/>
            <person name="Albert R."/>
            <person name="Binder M."/>
            <person name="Bloem J."/>
            <person name="LaButti K."/>
            <person name="Salamov A."/>
            <person name="Andreopoulos B."/>
            <person name="Baker S."/>
            <person name="Barry K."/>
            <person name="Bills G."/>
            <person name="Bluhm B."/>
            <person name="Cannon C."/>
            <person name="Castanera R."/>
            <person name="Culley D."/>
            <person name="Daum C."/>
            <person name="Ezra D."/>
            <person name="Gonzalez J."/>
            <person name="Henrissat B."/>
            <person name="Kuo A."/>
            <person name="Liang C."/>
            <person name="Lipzen A."/>
            <person name="Lutzoni F."/>
            <person name="Magnuson J."/>
            <person name="Mondo S."/>
            <person name="Nolan M."/>
            <person name="Ohm R."/>
            <person name="Pangilinan J."/>
            <person name="Park H.-J."/>
            <person name="Ramirez L."/>
            <person name="Alfaro M."/>
            <person name="Sun H."/>
            <person name="Tritt A."/>
            <person name="Yoshinaga Y."/>
            <person name="Zwiers L.-H."/>
            <person name="Turgeon B."/>
            <person name="Goodwin S."/>
            <person name="Spatafora J."/>
            <person name="Crous P."/>
            <person name="Grigoriev I."/>
        </authorList>
    </citation>
    <scope>NUCLEOTIDE SEQUENCE [LARGE SCALE GENOMIC DNA]</scope>
    <source>
        <strain evidence="3">CBS 304.66</strain>
    </source>
</reference>
<keyword evidence="3" id="KW-1185">Reference proteome</keyword>
<evidence type="ECO:0000256" key="1">
    <source>
        <dbReference type="SAM" id="Phobius"/>
    </source>
</evidence>
<feature type="transmembrane region" description="Helical" evidence="1">
    <location>
        <begin position="21"/>
        <end position="39"/>
    </location>
</feature>
<dbReference type="EMBL" id="ML986605">
    <property type="protein sequence ID" value="KAF2265453.1"/>
    <property type="molecule type" value="Genomic_DNA"/>
</dbReference>
<dbReference type="PANTHER" id="PTHR35394:SF5">
    <property type="entry name" value="DUF3176 DOMAIN-CONTAINING PROTEIN"/>
    <property type="match status" value="1"/>
</dbReference>
<keyword evidence="1" id="KW-1133">Transmembrane helix</keyword>
<sequence length="477" mass="53117">MPLEDHGVRYFLIIQIKCRTLATLGALVIIFALALDPFFQQVVDYPLRWTFQGNTLVIHRVINYAPRAVTKIELSDVMDGDSAIFSVAAQFYYKNGTMPVPLGNGTRPDIPLSCLTSNCTWPTYQTLGVCSACSDISPLLEHARLDTRIEWLAELGAPGHEDTFPNGTVCGYFLNTTSSKPVLMSGYRINPNSPSPKEALIMRTVLMWSSPSRILRYGGSINFKHIRNPISDFLIVSTGNCSKGVYRNEVPSAQECVLSWCIKSIELSYYWGTYFEIEKSWFPYTTDDLSQTTPWETFKVARDGESGIKVVYNQDITISPQPDDGRHVTYGASNITALHTILVFDDIFSSIMTVANNWATPVIKSSLLTGGGSGIRRTPNFNSWLAPNNVTLHVEKLAIAITNVIRSSPKTTTSVFGMSFDGETCVSVRWDWLSLPLSLLFLGVAFSISTIMKSPREKEWVGIWKTSAVATFLYGER</sequence>
<gene>
    <name evidence="2" type="ORF">CC78DRAFT_598999</name>
</gene>
<proteinExistence type="predicted"/>
<dbReference type="PANTHER" id="PTHR35394">
    <property type="entry name" value="DUF3176 DOMAIN-CONTAINING PROTEIN"/>
    <property type="match status" value="1"/>
</dbReference>